<protein>
    <submittedName>
        <fullName evidence="1">Uncharacterized protein</fullName>
    </submittedName>
</protein>
<accession>A0A1H5E089</accession>
<evidence type="ECO:0000313" key="2">
    <source>
        <dbReference type="Proteomes" id="UP000242849"/>
    </source>
</evidence>
<name>A0A1H5E089_PSEAG</name>
<organism evidence="1 2">
    <name type="scientific">Pseudomonas anguilliseptica</name>
    <dbReference type="NCBI Taxonomy" id="53406"/>
    <lineage>
        <taxon>Bacteria</taxon>
        <taxon>Pseudomonadati</taxon>
        <taxon>Pseudomonadota</taxon>
        <taxon>Gammaproteobacteria</taxon>
        <taxon>Pseudomonadales</taxon>
        <taxon>Pseudomonadaceae</taxon>
        <taxon>Pseudomonas</taxon>
    </lineage>
</organism>
<keyword evidence="2" id="KW-1185">Reference proteome</keyword>
<sequence length="173" mass="19716">MMTEPVRVYQDITNLNTEERKALYREILEEDCFSERGKRFARALKTLVFKGEIESYEQWFKDEEELSGLRENDLTSLLPVYLCLASLEVSVDFFAQILGRYDKESQTSIAGLIVSYLDSSPDLSEAYFIRVQHIMLALERLAPVDSLVCGLVACLVNPITHSELQPALLDARS</sequence>
<proteinExistence type="predicted"/>
<dbReference type="STRING" id="53406.SAMN05421553_3465"/>
<evidence type="ECO:0000313" key="1">
    <source>
        <dbReference type="EMBL" id="SED84599.1"/>
    </source>
</evidence>
<gene>
    <name evidence="1" type="ORF">SAMN05421553_3465</name>
</gene>
<reference evidence="2" key="1">
    <citation type="submission" date="2016-10" db="EMBL/GenBank/DDBJ databases">
        <authorList>
            <person name="Varghese N."/>
            <person name="Submissions S."/>
        </authorList>
    </citation>
    <scope>NUCLEOTIDE SEQUENCE [LARGE SCALE GENOMIC DNA]</scope>
    <source>
        <strain evidence="2">DSM 12111</strain>
    </source>
</reference>
<dbReference type="Proteomes" id="UP000242849">
    <property type="component" value="Unassembled WGS sequence"/>
</dbReference>
<dbReference type="AlphaFoldDB" id="A0A1H5E089"/>
<dbReference type="EMBL" id="FNSC01000001">
    <property type="protein sequence ID" value="SED84599.1"/>
    <property type="molecule type" value="Genomic_DNA"/>
</dbReference>